<feature type="compositionally biased region" description="Basic and acidic residues" evidence="2">
    <location>
        <begin position="163"/>
        <end position="173"/>
    </location>
</feature>
<dbReference type="Proteomes" id="UP000799324">
    <property type="component" value="Unassembled WGS sequence"/>
</dbReference>
<dbReference type="EMBL" id="MU004467">
    <property type="protein sequence ID" value="KAF2650094.1"/>
    <property type="molecule type" value="Genomic_DNA"/>
</dbReference>
<sequence length="417" mass="45413">MILNNMTSEERTIDIPSSTISAFKTFASQGSQFALPLQLTANSIQCLPPVLFPDDTSASFQTTLSQLESHITTKTALYLIVRHNNSLTFITYIPYLAESSSTQIYLANRQVVLTHLGETNFTSSFICKEPGAITDERAWKERDGEGQPWNPPNADQCKTGDASAEKHVQDHGHQKTKCRLCDRRMKNPITADALAALKGLKNGEAGACVQLTVDPKTLSLTLLSPCTPIPPTSLPALISTPTPNYTFYLHAHPSGSNPSPSSPSPSSPSSSPSNTSPPTLYFIFFSPDSAPVKQRMIHTMAVPGLVNVICKEVGLRVDEKRELHEVGDVADLRFDVVEGRGGVGEGRKRGEKAEGGDRVEESEQGEEEEEGDNRVEEGEDGGEKDGSGKEKGKYRSMFLWKNGQRGTESVWAGMEKA</sequence>
<feature type="region of interest" description="Disordered" evidence="2">
    <location>
        <begin position="340"/>
        <end position="396"/>
    </location>
</feature>
<dbReference type="InterPro" id="IPR028458">
    <property type="entry name" value="Twinfilin"/>
</dbReference>
<feature type="compositionally biased region" description="Basic and acidic residues" evidence="2">
    <location>
        <begin position="372"/>
        <end position="393"/>
    </location>
</feature>
<dbReference type="GO" id="GO:0051016">
    <property type="term" value="P:barbed-end actin filament capping"/>
    <property type="evidence" value="ECO:0007669"/>
    <property type="project" value="TreeGrafter"/>
</dbReference>
<evidence type="ECO:0000313" key="4">
    <source>
        <dbReference type="Proteomes" id="UP000799324"/>
    </source>
</evidence>
<protein>
    <recommendedName>
        <fullName evidence="5">ADF-H domain-containing protein</fullName>
    </recommendedName>
</protein>
<dbReference type="OrthoDB" id="10006997at2759"/>
<dbReference type="SUPFAM" id="SSF55753">
    <property type="entry name" value="Actin depolymerizing proteins"/>
    <property type="match status" value="2"/>
</dbReference>
<dbReference type="GO" id="GO:0003785">
    <property type="term" value="F:actin monomer binding"/>
    <property type="evidence" value="ECO:0007669"/>
    <property type="project" value="TreeGrafter"/>
</dbReference>
<dbReference type="GO" id="GO:0030042">
    <property type="term" value="P:actin filament depolymerization"/>
    <property type="evidence" value="ECO:0007669"/>
    <property type="project" value="TreeGrafter"/>
</dbReference>
<feature type="compositionally biased region" description="Basic and acidic residues" evidence="2">
    <location>
        <begin position="345"/>
        <end position="361"/>
    </location>
</feature>
<gene>
    <name evidence="3" type="ORF">K491DRAFT_782864</name>
</gene>
<feature type="compositionally biased region" description="Acidic residues" evidence="2">
    <location>
        <begin position="362"/>
        <end position="371"/>
    </location>
</feature>
<evidence type="ECO:0000313" key="3">
    <source>
        <dbReference type="EMBL" id="KAF2650094.1"/>
    </source>
</evidence>
<name>A0A6A6SV54_9PLEO</name>
<dbReference type="GO" id="GO:0051015">
    <property type="term" value="F:actin filament binding"/>
    <property type="evidence" value="ECO:0007669"/>
    <property type="project" value="TreeGrafter"/>
</dbReference>
<feature type="region of interest" description="Disordered" evidence="2">
    <location>
        <begin position="249"/>
        <end position="275"/>
    </location>
</feature>
<dbReference type="PANTHER" id="PTHR13759">
    <property type="entry name" value="TWINFILIN"/>
    <property type="match status" value="1"/>
</dbReference>
<dbReference type="GO" id="GO:0005884">
    <property type="term" value="C:actin filament"/>
    <property type="evidence" value="ECO:0007669"/>
    <property type="project" value="TreeGrafter"/>
</dbReference>
<dbReference type="Gene3D" id="3.40.20.10">
    <property type="entry name" value="Severin"/>
    <property type="match status" value="1"/>
</dbReference>
<dbReference type="InterPro" id="IPR029006">
    <property type="entry name" value="ADF-H/Gelsolin-like_dom_sf"/>
</dbReference>
<evidence type="ECO:0000256" key="2">
    <source>
        <dbReference type="SAM" id="MobiDB-lite"/>
    </source>
</evidence>
<keyword evidence="4" id="KW-1185">Reference proteome</keyword>
<accession>A0A6A6SV54</accession>
<evidence type="ECO:0000256" key="1">
    <source>
        <dbReference type="ARBA" id="ARBA00023203"/>
    </source>
</evidence>
<proteinExistence type="predicted"/>
<dbReference type="AlphaFoldDB" id="A0A6A6SV54"/>
<dbReference type="PANTHER" id="PTHR13759:SF1">
    <property type="entry name" value="TWINFILIN"/>
    <property type="match status" value="1"/>
</dbReference>
<reference evidence="3" key="1">
    <citation type="journal article" date="2020" name="Stud. Mycol.">
        <title>101 Dothideomycetes genomes: a test case for predicting lifestyles and emergence of pathogens.</title>
        <authorList>
            <person name="Haridas S."/>
            <person name="Albert R."/>
            <person name="Binder M."/>
            <person name="Bloem J."/>
            <person name="Labutti K."/>
            <person name="Salamov A."/>
            <person name="Andreopoulos B."/>
            <person name="Baker S."/>
            <person name="Barry K."/>
            <person name="Bills G."/>
            <person name="Bluhm B."/>
            <person name="Cannon C."/>
            <person name="Castanera R."/>
            <person name="Culley D."/>
            <person name="Daum C."/>
            <person name="Ezra D."/>
            <person name="Gonzalez J."/>
            <person name="Henrissat B."/>
            <person name="Kuo A."/>
            <person name="Liang C."/>
            <person name="Lipzen A."/>
            <person name="Lutzoni F."/>
            <person name="Magnuson J."/>
            <person name="Mondo S."/>
            <person name="Nolan M."/>
            <person name="Ohm R."/>
            <person name="Pangilinan J."/>
            <person name="Park H.-J."/>
            <person name="Ramirez L."/>
            <person name="Alfaro M."/>
            <person name="Sun H."/>
            <person name="Tritt A."/>
            <person name="Yoshinaga Y."/>
            <person name="Zwiers L.-H."/>
            <person name="Turgeon B."/>
            <person name="Goodwin S."/>
            <person name="Spatafora J."/>
            <person name="Crous P."/>
            <person name="Grigoriev I."/>
        </authorList>
    </citation>
    <scope>NUCLEOTIDE SEQUENCE</scope>
    <source>
        <strain evidence="3">CBS 122681</strain>
    </source>
</reference>
<evidence type="ECO:0008006" key="5">
    <source>
        <dbReference type="Google" id="ProtNLM"/>
    </source>
</evidence>
<organism evidence="3 4">
    <name type="scientific">Lophiostoma macrostomum CBS 122681</name>
    <dbReference type="NCBI Taxonomy" id="1314788"/>
    <lineage>
        <taxon>Eukaryota</taxon>
        <taxon>Fungi</taxon>
        <taxon>Dikarya</taxon>
        <taxon>Ascomycota</taxon>
        <taxon>Pezizomycotina</taxon>
        <taxon>Dothideomycetes</taxon>
        <taxon>Pleosporomycetidae</taxon>
        <taxon>Pleosporales</taxon>
        <taxon>Lophiostomataceae</taxon>
        <taxon>Lophiostoma</taxon>
    </lineage>
</organism>
<dbReference type="GO" id="GO:0005737">
    <property type="term" value="C:cytoplasm"/>
    <property type="evidence" value="ECO:0007669"/>
    <property type="project" value="TreeGrafter"/>
</dbReference>
<keyword evidence="1" id="KW-0009">Actin-binding</keyword>
<feature type="region of interest" description="Disordered" evidence="2">
    <location>
        <begin position="141"/>
        <end position="173"/>
    </location>
</feature>